<accession>A0ABQ9NH53</accession>
<dbReference type="PANTHER" id="PTHR30627:SF1">
    <property type="entry name" value="PEPTIDOGLYCAN D,D-TRANSPEPTIDASE FTSI"/>
    <property type="match status" value="1"/>
</dbReference>
<gene>
    <name evidence="4" type="ORF">H2201_009403</name>
</gene>
<keyword evidence="2" id="KW-0472">Membrane</keyword>
<evidence type="ECO:0000313" key="4">
    <source>
        <dbReference type="EMBL" id="KAJ9624716.1"/>
    </source>
</evidence>
<comment type="caution">
    <text evidence="4">The sequence shown here is derived from an EMBL/GenBank/DDBJ whole genome shotgun (WGS) entry which is preliminary data.</text>
</comment>
<protein>
    <recommendedName>
        <fullName evidence="3">Penicillin-binding protein dimerisation domain-containing protein</fullName>
    </recommendedName>
</protein>
<dbReference type="SUPFAM" id="SSF56519">
    <property type="entry name" value="Penicillin binding protein dimerisation domain"/>
    <property type="match status" value="1"/>
</dbReference>
<dbReference type="InterPro" id="IPR005311">
    <property type="entry name" value="PBP_dimer"/>
</dbReference>
<proteinExistence type="predicted"/>
<dbReference type="Pfam" id="PF03717">
    <property type="entry name" value="PBP_dimer"/>
    <property type="match status" value="1"/>
</dbReference>
<evidence type="ECO:0000259" key="3">
    <source>
        <dbReference type="Pfam" id="PF03717"/>
    </source>
</evidence>
<dbReference type="Proteomes" id="UP001172684">
    <property type="component" value="Unassembled WGS sequence"/>
</dbReference>
<comment type="subcellular location">
    <subcellularLocation>
        <location evidence="1">Membrane</location>
    </subcellularLocation>
</comment>
<organism evidence="4 5">
    <name type="scientific">Coniosporium apollinis</name>
    <dbReference type="NCBI Taxonomy" id="61459"/>
    <lineage>
        <taxon>Eukaryota</taxon>
        <taxon>Fungi</taxon>
        <taxon>Dikarya</taxon>
        <taxon>Ascomycota</taxon>
        <taxon>Pezizomycotina</taxon>
        <taxon>Dothideomycetes</taxon>
        <taxon>Dothideomycetes incertae sedis</taxon>
        <taxon>Coniosporium</taxon>
    </lineage>
</organism>
<reference evidence="4" key="1">
    <citation type="submission" date="2022-10" db="EMBL/GenBank/DDBJ databases">
        <title>Culturing micro-colonial fungi from biological soil crusts in the Mojave desert and describing Neophaeococcomyces mojavensis, and introducing the new genera and species Taxawa tesnikishii.</title>
        <authorList>
            <person name="Kurbessoian T."/>
            <person name="Stajich J.E."/>
        </authorList>
    </citation>
    <scope>NUCLEOTIDE SEQUENCE</scope>
    <source>
        <strain evidence="4">TK_1</strain>
    </source>
</reference>
<keyword evidence="5" id="KW-1185">Reference proteome</keyword>
<feature type="non-terminal residue" evidence="4">
    <location>
        <position position="83"/>
    </location>
</feature>
<sequence>MDVADKIKQLGMPGVHQQPETRRYYPDGDVMAHVVGFNSVEDQGQEGVELTFNQQLSGRPGSRRVIKDRLGRVIEDVQAVTLP</sequence>
<evidence type="ECO:0000256" key="2">
    <source>
        <dbReference type="ARBA" id="ARBA00023136"/>
    </source>
</evidence>
<dbReference type="PANTHER" id="PTHR30627">
    <property type="entry name" value="PEPTIDOGLYCAN D,D-TRANSPEPTIDASE"/>
    <property type="match status" value="1"/>
</dbReference>
<name>A0ABQ9NH53_9PEZI</name>
<evidence type="ECO:0000256" key="1">
    <source>
        <dbReference type="ARBA" id="ARBA00004370"/>
    </source>
</evidence>
<evidence type="ECO:0000313" key="5">
    <source>
        <dbReference type="Proteomes" id="UP001172684"/>
    </source>
</evidence>
<dbReference type="InterPro" id="IPR050515">
    <property type="entry name" value="Beta-lactam/transpept"/>
</dbReference>
<dbReference type="EMBL" id="JAPDRL010001462">
    <property type="protein sequence ID" value="KAJ9624716.1"/>
    <property type="molecule type" value="Genomic_DNA"/>
</dbReference>
<dbReference type="InterPro" id="IPR036138">
    <property type="entry name" value="PBP_dimer_sf"/>
</dbReference>
<dbReference type="Gene3D" id="3.90.1310.10">
    <property type="entry name" value="Penicillin-binding protein 2a (Domain 2)"/>
    <property type="match status" value="1"/>
</dbReference>
<feature type="domain" description="Penicillin-binding protein dimerisation" evidence="3">
    <location>
        <begin position="9"/>
        <end position="77"/>
    </location>
</feature>